<dbReference type="EMBL" id="BAQB01000001">
    <property type="protein sequence ID" value="GBR43693.1"/>
    <property type="molecule type" value="Genomic_DNA"/>
</dbReference>
<evidence type="ECO:0000313" key="9">
    <source>
        <dbReference type="Proteomes" id="UP001062443"/>
    </source>
</evidence>
<evidence type="ECO:0000256" key="2">
    <source>
        <dbReference type="ARBA" id="ARBA00005001"/>
    </source>
</evidence>
<dbReference type="PANTHER" id="PTHR30504">
    <property type="entry name" value="GLUCANS BIOSYNTHESIS PROTEIN"/>
    <property type="match status" value="1"/>
</dbReference>
<sequence length="515" mass="57408">MTMLRRDLVKLGAGLSLLGTGWTARAQTPPTAPQPQQPKATAFSEDTVRDMARNLARSAYSPPPQSLPAPLSSLSFDQYRGITYNTDKALWRGQNLAFEVEFFPRGFLYRPRIEMHEVVDGQASAVPYDPDLFNYADPLLRTTDNVGFGGLRLRYAINTPGVMEEFAVFLGASYFRAIAKGQTYGLSARGFSNGTGDPRGEEFALFRAFWLEKPAPGADSLVVHALLDSPSVTGAFRFTIRPGDATVFDVQSSLFPRQDMAEAGLAPLTGMFYFDTNDHTRVNDWRPAAHDSEALQIWTGTAQQLYRPLANPTDLQFSAFADDGPQGFGLMQRKRAFADYQDLALNYEKRPSAWIEPIGHWGKGAIDLVEIPTPNEVNDNIVTFWRSERPLKAGQQYDYTYRITWGWDTPAPTHLARIGATRIGSVPGSENAQLFVIDFTGEPFVNCPPDTHFHLLPQSTQGTIRNVVVEANPPIHGWRAMFEFDPADAKAAELQVQLANDQGPISEKWMYRWTL</sequence>
<protein>
    <submittedName>
        <fullName evidence="8">Glucan biosynthesis protein G</fullName>
    </submittedName>
</protein>
<evidence type="ECO:0000256" key="3">
    <source>
        <dbReference type="ARBA" id="ARBA00009284"/>
    </source>
</evidence>
<keyword evidence="4" id="KW-0574">Periplasm</keyword>
<accession>A0ABQ0QG97</accession>
<dbReference type="RefSeq" id="WP_174523589.1">
    <property type="nucleotide sequence ID" value="NZ_BAQB01000001.1"/>
</dbReference>
<feature type="region of interest" description="Disordered" evidence="5">
    <location>
        <begin position="24"/>
        <end position="43"/>
    </location>
</feature>
<reference evidence="8" key="1">
    <citation type="submission" date="2013-04" db="EMBL/GenBank/DDBJ databases">
        <title>The genome sequencing project of 58 acetic acid bacteria.</title>
        <authorList>
            <person name="Okamoto-Kainuma A."/>
            <person name="Ishikawa M."/>
            <person name="Umino S."/>
            <person name="Koizumi Y."/>
            <person name="Shiwa Y."/>
            <person name="Yoshikawa H."/>
            <person name="Matsutani M."/>
            <person name="Matsushita K."/>
        </authorList>
    </citation>
    <scope>NUCLEOTIDE SEQUENCE</scope>
    <source>
        <strain evidence="8">NBRC 106556</strain>
    </source>
</reference>
<feature type="domain" description="Glucan biosynthesis periplasmic MdoG C-terminal" evidence="7">
    <location>
        <begin position="43"/>
        <end position="513"/>
    </location>
</feature>
<dbReference type="SUPFAM" id="SSF81296">
    <property type="entry name" value="E set domains"/>
    <property type="match status" value="1"/>
</dbReference>
<feature type="chain" id="PRO_5045667900" evidence="6">
    <location>
        <begin position="27"/>
        <end position="515"/>
    </location>
</feature>
<comment type="subcellular location">
    <subcellularLocation>
        <location evidence="1">Periplasm</location>
    </subcellularLocation>
</comment>
<dbReference type="Gene3D" id="2.60.40.10">
    <property type="entry name" value="Immunoglobulins"/>
    <property type="match status" value="1"/>
</dbReference>
<keyword evidence="9" id="KW-1185">Reference proteome</keyword>
<comment type="caution">
    <text evidence="8">The sequence shown here is derived from an EMBL/GenBank/DDBJ whole genome shotgun (WGS) entry which is preliminary data.</text>
</comment>
<evidence type="ECO:0000259" key="7">
    <source>
        <dbReference type="Pfam" id="PF04349"/>
    </source>
</evidence>
<evidence type="ECO:0000256" key="1">
    <source>
        <dbReference type="ARBA" id="ARBA00004418"/>
    </source>
</evidence>
<evidence type="ECO:0000256" key="4">
    <source>
        <dbReference type="ARBA" id="ARBA00022764"/>
    </source>
</evidence>
<dbReference type="InterPro" id="IPR014438">
    <property type="entry name" value="Glucan_biosyn_MdoG/MdoD"/>
</dbReference>
<evidence type="ECO:0000313" key="8">
    <source>
        <dbReference type="EMBL" id="GBR43693.1"/>
    </source>
</evidence>
<gene>
    <name evidence="8" type="ORF">AA106556_0180</name>
</gene>
<dbReference type="PIRSF" id="PIRSF006281">
    <property type="entry name" value="MdoG"/>
    <property type="match status" value="1"/>
</dbReference>
<dbReference type="InterPro" id="IPR013783">
    <property type="entry name" value="Ig-like_fold"/>
</dbReference>
<dbReference type="InterPro" id="IPR011013">
    <property type="entry name" value="Gal_mutarotase_sf_dom"/>
</dbReference>
<dbReference type="InterPro" id="IPR014718">
    <property type="entry name" value="GH-type_carb-bd"/>
</dbReference>
<evidence type="ECO:0000256" key="5">
    <source>
        <dbReference type="SAM" id="MobiDB-lite"/>
    </source>
</evidence>
<comment type="similarity">
    <text evidence="3">Belongs to the OpgD/OpgG family.</text>
</comment>
<proteinExistence type="inferred from homology"/>
<dbReference type="InterPro" id="IPR014756">
    <property type="entry name" value="Ig_E-set"/>
</dbReference>
<dbReference type="Pfam" id="PF04349">
    <property type="entry name" value="MdoG"/>
    <property type="match status" value="1"/>
</dbReference>
<dbReference type="PANTHER" id="PTHR30504:SF2">
    <property type="entry name" value="GLUCANS BIOSYNTHESIS PROTEIN G"/>
    <property type="match status" value="1"/>
</dbReference>
<dbReference type="SUPFAM" id="SSF74650">
    <property type="entry name" value="Galactose mutarotase-like"/>
    <property type="match status" value="1"/>
</dbReference>
<dbReference type="Proteomes" id="UP001062443">
    <property type="component" value="Unassembled WGS sequence"/>
</dbReference>
<evidence type="ECO:0000256" key="6">
    <source>
        <dbReference type="SAM" id="SignalP"/>
    </source>
</evidence>
<dbReference type="Gene3D" id="2.70.98.10">
    <property type="match status" value="1"/>
</dbReference>
<keyword evidence="6" id="KW-0732">Signal</keyword>
<name>A0ABQ0QG97_9PROT</name>
<dbReference type="InterPro" id="IPR007444">
    <property type="entry name" value="Glucan_biosyn_MdoG_C"/>
</dbReference>
<feature type="signal peptide" evidence="6">
    <location>
        <begin position="1"/>
        <end position="26"/>
    </location>
</feature>
<comment type="pathway">
    <text evidence="2">Glycan metabolism; osmoregulated periplasmic glucan (OPG) biosynthesis.</text>
</comment>
<organism evidence="8 9">
    <name type="scientific">Neokomagataea tanensis NBRC 106556</name>
    <dbReference type="NCBI Taxonomy" id="1223519"/>
    <lineage>
        <taxon>Bacteria</taxon>
        <taxon>Pseudomonadati</taxon>
        <taxon>Pseudomonadota</taxon>
        <taxon>Alphaproteobacteria</taxon>
        <taxon>Acetobacterales</taxon>
        <taxon>Acetobacteraceae</taxon>
        <taxon>Neokomagataea</taxon>
    </lineage>
</organism>